<dbReference type="eggNOG" id="COG1051">
    <property type="taxonomic scope" value="Bacteria"/>
</dbReference>
<dbReference type="InterPro" id="IPR011257">
    <property type="entry name" value="DNA_glycosylase"/>
</dbReference>
<organism evidence="16 17">
    <name type="scientific">Alkaliphilus oremlandii (strain OhILAs)</name>
    <name type="common">Clostridium oremlandii (strain OhILAs)</name>
    <dbReference type="NCBI Taxonomy" id="350688"/>
    <lineage>
        <taxon>Bacteria</taxon>
        <taxon>Bacillati</taxon>
        <taxon>Bacillota</taxon>
        <taxon>Clostridia</taxon>
        <taxon>Peptostreptococcales</taxon>
        <taxon>Natronincolaceae</taxon>
        <taxon>Alkaliphilus</taxon>
    </lineage>
</organism>
<dbReference type="GO" id="GO:0006298">
    <property type="term" value="P:mismatch repair"/>
    <property type="evidence" value="ECO:0007669"/>
    <property type="project" value="TreeGrafter"/>
</dbReference>
<dbReference type="GO" id="GO:0034039">
    <property type="term" value="F:8-oxo-7,8-dihydroguanine DNA N-glycosylase activity"/>
    <property type="evidence" value="ECO:0007669"/>
    <property type="project" value="TreeGrafter"/>
</dbReference>
<keyword evidence="17" id="KW-1185">Reference proteome</keyword>
<dbReference type="Gene3D" id="3.90.79.10">
    <property type="entry name" value="Nucleoside Triphosphate Pyrophosphohydrolase"/>
    <property type="match status" value="2"/>
</dbReference>
<dbReference type="PROSITE" id="PS01155">
    <property type="entry name" value="ENDONUCLEASE_III_2"/>
    <property type="match status" value="1"/>
</dbReference>
<evidence type="ECO:0000259" key="15">
    <source>
        <dbReference type="PROSITE" id="PS51462"/>
    </source>
</evidence>
<dbReference type="InterPro" id="IPR015797">
    <property type="entry name" value="NUDIX_hydrolase-like_dom_sf"/>
</dbReference>
<dbReference type="PROSITE" id="PS51462">
    <property type="entry name" value="NUDIX"/>
    <property type="match status" value="1"/>
</dbReference>
<keyword evidence="13" id="KW-0234">DNA repair</keyword>
<dbReference type="InterPro" id="IPR000086">
    <property type="entry name" value="NUDIX_hydrolase_dom"/>
</dbReference>
<evidence type="ECO:0000256" key="9">
    <source>
        <dbReference type="ARBA" id="ARBA00022763"/>
    </source>
</evidence>
<protein>
    <recommendedName>
        <fullName evidence="6">Adenine DNA glycosylase</fullName>
        <ecNumber evidence="5">3.2.2.31</ecNumber>
    </recommendedName>
</protein>
<name>A8MJ42_ALKOO</name>
<evidence type="ECO:0000256" key="2">
    <source>
        <dbReference type="ARBA" id="ARBA00001966"/>
    </source>
</evidence>
<keyword evidence="8" id="KW-0479">Metal-binding</keyword>
<dbReference type="GO" id="GO:0035485">
    <property type="term" value="F:adenine/guanine mispair binding"/>
    <property type="evidence" value="ECO:0007669"/>
    <property type="project" value="TreeGrafter"/>
</dbReference>
<dbReference type="InterPro" id="IPR000445">
    <property type="entry name" value="HhH_motif"/>
</dbReference>
<dbReference type="CDD" id="cd03431">
    <property type="entry name" value="NUDIX_DNA_Glycosylase_C-MutY"/>
    <property type="match status" value="1"/>
</dbReference>
<proteinExistence type="inferred from homology"/>
<dbReference type="Pfam" id="PF00730">
    <property type="entry name" value="HhH-GPD"/>
    <property type="match status" value="1"/>
</dbReference>
<dbReference type="GO" id="GO:0051539">
    <property type="term" value="F:4 iron, 4 sulfur cluster binding"/>
    <property type="evidence" value="ECO:0007669"/>
    <property type="project" value="UniProtKB-KW"/>
</dbReference>
<dbReference type="InterPro" id="IPR005760">
    <property type="entry name" value="A/G_AdeGlyc_MutY"/>
</dbReference>
<dbReference type="PANTHER" id="PTHR42944">
    <property type="entry name" value="ADENINE DNA GLYCOSYLASE"/>
    <property type="match status" value="1"/>
</dbReference>
<evidence type="ECO:0000256" key="12">
    <source>
        <dbReference type="ARBA" id="ARBA00023014"/>
    </source>
</evidence>
<keyword evidence="12" id="KW-0411">Iron-sulfur</keyword>
<dbReference type="Pfam" id="PF00633">
    <property type="entry name" value="HHH"/>
    <property type="match status" value="1"/>
</dbReference>
<dbReference type="NCBIfam" id="TIGR01084">
    <property type="entry name" value="mutY"/>
    <property type="match status" value="1"/>
</dbReference>
<dbReference type="HOGENOM" id="CLU_037194_0_0_9"/>
<comment type="cofactor">
    <cofactor evidence="2">
        <name>[4Fe-4S] cluster</name>
        <dbReference type="ChEBI" id="CHEBI:49883"/>
    </cofactor>
</comment>
<dbReference type="GO" id="GO:0032357">
    <property type="term" value="F:oxidized purine DNA binding"/>
    <property type="evidence" value="ECO:0007669"/>
    <property type="project" value="TreeGrafter"/>
</dbReference>
<keyword evidence="10" id="KW-0378">Hydrolase</keyword>
<evidence type="ECO:0000256" key="14">
    <source>
        <dbReference type="ARBA" id="ARBA00023295"/>
    </source>
</evidence>
<dbReference type="Gene3D" id="1.10.1670.10">
    <property type="entry name" value="Helix-hairpin-Helix base-excision DNA repair enzymes (C-terminal)"/>
    <property type="match status" value="1"/>
</dbReference>
<comment type="similarity">
    <text evidence="4">Belongs to the Nth/MutY family.</text>
</comment>
<dbReference type="EMBL" id="CP000853">
    <property type="protein sequence ID" value="ABW19824.1"/>
    <property type="molecule type" value="Genomic_DNA"/>
</dbReference>
<keyword evidence="9" id="KW-0227">DNA damage</keyword>
<dbReference type="InterPro" id="IPR023170">
    <property type="entry name" value="HhH_base_excis_C"/>
</dbReference>
<gene>
    <name evidence="16" type="ordered locus">Clos_2291</name>
</gene>
<dbReference type="GO" id="GO:0000701">
    <property type="term" value="F:purine-specific mismatch base pair DNA N-glycosylase activity"/>
    <property type="evidence" value="ECO:0007669"/>
    <property type="project" value="UniProtKB-EC"/>
</dbReference>
<dbReference type="SUPFAM" id="SSF48150">
    <property type="entry name" value="DNA-glycosylase"/>
    <property type="match status" value="1"/>
</dbReference>
<sequence>MNTTTLVQQFTPRTTLQEESKHKILTELEQYGEKLYFRESLHGHMTASAIILNPQLDKILMVHHNIYNSYGWTGGHADGETDLYSVAYKEAQEETGVEKLYPVSRSILSAEALPVQEHIKKGKQVTAHEHYNLTFGFICSEKEKIRIKPDENSGVKWIEIDKLSQYCTEANMIPIYEDNIRYIQHLMEEKKKNYKRLPEKLLNWYQKNARDLPWRKNQDPYRVWLSEIMLQQTRVDTVIDYYNRFLQAFPTIDALALADEERVLKLWEGLGYYSRARNLHKTAKIIVAQYEGNFPETHEELLKLPGIGSYTAGAIASISFNLPVAAVDGNVLRVVSRITEDYRCIDEEKVKKEMGNQLAEVYPENQCGDFTQSLMELGATICLPNGAPLCNECPAIEICMANKNDTQIFLPVRKEKTARKTRELTVFVFVSQGKVALQKRTEKGVLEGLWELPNRDGMSEEDAVSLYLEELGTLEYRIEKQKKAHHIFTHIRWDMVCYYVHCTHPFGSYIWAGSEELEKEYSVPTAFKKFLSFKDLHDLNTFEK</sequence>
<dbReference type="Pfam" id="PF14815">
    <property type="entry name" value="NUDIX_4"/>
    <property type="match status" value="1"/>
</dbReference>
<dbReference type="InterPro" id="IPR044298">
    <property type="entry name" value="MIG/MutY"/>
</dbReference>
<dbReference type="InterPro" id="IPR004036">
    <property type="entry name" value="Endonuclease-III-like_CS2"/>
</dbReference>
<dbReference type="SUPFAM" id="SSF55811">
    <property type="entry name" value="Nudix"/>
    <property type="match status" value="2"/>
</dbReference>
<dbReference type="Gene3D" id="1.10.340.30">
    <property type="entry name" value="Hypothetical protein, domain 2"/>
    <property type="match status" value="1"/>
</dbReference>
<evidence type="ECO:0000256" key="11">
    <source>
        <dbReference type="ARBA" id="ARBA00023004"/>
    </source>
</evidence>
<accession>A8MJ42</accession>
<evidence type="ECO:0000313" key="17">
    <source>
        <dbReference type="Proteomes" id="UP000000269"/>
    </source>
</evidence>
<evidence type="ECO:0000256" key="8">
    <source>
        <dbReference type="ARBA" id="ARBA00022723"/>
    </source>
</evidence>
<comment type="catalytic activity">
    <reaction evidence="1">
        <text>Hydrolyzes free adenine bases from 7,8-dihydro-8-oxoguanine:adenine mismatched double-stranded DNA, leaving an apurinic site.</text>
        <dbReference type="EC" id="3.2.2.31"/>
    </reaction>
</comment>
<dbReference type="GO" id="GO:0006284">
    <property type="term" value="P:base-excision repair"/>
    <property type="evidence" value="ECO:0007669"/>
    <property type="project" value="InterPro"/>
</dbReference>
<dbReference type="SMART" id="SM00478">
    <property type="entry name" value="ENDO3c"/>
    <property type="match status" value="1"/>
</dbReference>
<keyword evidence="7" id="KW-0004">4Fe-4S</keyword>
<dbReference type="eggNOG" id="COG1194">
    <property type="taxonomic scope" value="Bacteria"/>
</dbReference>
<evidence type="ECO:0000256" key="7">
    <source>
        <dbReference type="ARBA" id="ARBA00022485"/>
    </source>
</evidence>
<dbReference type="InterPro" id="IPR003265">
    <property type="entry name" value="HhH-GPD_domain"/>
</dbReference>
<dbReference type="Pfam" id="PF00293">
    <property type="entry name" value="NUDIX"/>
    <property type="match status" value="1"/>
</dbReference>
<evidence type="ECO:0000313" key="16">
    <source>
        <dbReference type="EMBL" id="ABW19824.1"/>
    </source>
</evidence>
<evidence type="ECO:0000256" key="5">
    <source>
        <dbReference type="ARBA" id="ARBA00012045"/>
    </source>
</evidence>
<comment type="function">
    <text evidence="3">Adenine glycosylase active on G-A mispairs. MutY also corrects error-prone DNA synthesis past GO lesions which are due to the oxidatively damaged form of guanine: 7,8-dihydro-8-oxoguanine (8-oxo-dGTP).</text>
</comment>
<dbReference type="PANTHER" id="PTHR42944:SF1">
    <property type="entry name" value="ADENINE DNA GLYCOSYLASE"/>
    <property type="match status" value="1"/>
</dbReference>
<dbReference type="GO" id="GO:0046872">
    <property type="term" value="F:metal ion binding"/>
    <property type="evidence" value="ECO:0007669"/>
    <property type="project" value="UniProtKB-KW"/>
</dbReference>
<evidence type="ECO:0000256" key="6">
    <source>
        <dbReference type="ARBA" id="ARBA00022023"/>
    </source>
</evidence>
<dbReference type="KEGG" id="aoe:Clos_2291"/>
<dbReference type="FunFam" id="1.10.340.30:FF:000002">
    <property type="entry name" value="Adenine DNA glycosylase"/>
    <property type="match status" value="1"/>
</dbReference>
<dbReference type="EC" id="3.2.2.31" evidence="5"/>
<dbReference type="CDD" id="cd03674">
    <property type="entry name" value="NUDIX_Hydrolase"/>
    <property type="match status" value="1"/>
</dbReference>
<evidence type="ECO:0000256" key="4">
    <source>
        <dbReference type="ARBA" id="ARBA00008343"/>
    </source>
</evidence>
<keyword evidence="14" id="KW-0326">Glycosidase</keyword>
<dbReference type="AlphaFoldDB" id="A8MJ42"/>
<dbReference type="InterPro" id="IPR029119">
    <property type="entry name" value="MutY_C"/>
</dbReference>
<reference evidence="17" key="1">
    <citation type="submission" date="2007-10" db="EMBL/GenBank/DDBJ databases">
        <title>Complete genome of Alkaliphilus oremlandii OhILAs.</title>
        <authorList>
            <person name="Copeland A."/>
            <person name="Lucas S."/>
            <person name="Lapidus A."/>
            <person name="Barry K."/>
            <person name="Detter J.C."/>
            <person name="Glavina del Rio T."/>
            <person name="Hammon N."/>
            <person name="Israni S."/>
            <person name="Dalin E."/>
            <person name="Tice H."/>
            <person name="Pitluck S."/>
            <person name="Chain P."/>
            <person name="Malfatti S."/>
            <person name="Shin M."/>
            <person name="Vergez L."/>
            <person name="Schmutz J."/>
            <person name="Larimer F."/>
            <person name="Land M."/>
            <person name="Hauser L."/>
            <person name="Kyrpides N."/>
            <person name="Mikhailova N."/>
            <person name="Stolz J.F."/>
            <person name="Dawson A."/>
            <person name="Fisher E."/>
            <person name="Crable B."/>
            <person name="Perera E."/>
            <person name="Lisak J."/>
            <person name="Ranganathan M."/>
            <person name="Basu P."/>
            <person name="Richardson P."/>
        </authorList>
    </citation>
    <scope>NUCLEOTIDE SEQUENCE [LARGE SCALE GENOMIC DNA]</scope>
    <source>
        <strain evidence="17">OhILAs</strain>
    </source>
</reference>
<dbReference type="Proteomes" id="UP000000269">
    <property type="component" value="Chromosome"/>
</dbReference>
<evidence type="ECO:0000256" key="10">
    <source>
        <dbReference type="ARBA" id="ARBA00022801"/>
    </source>
</evidence>
<dbReference type="STRING" id="350688.Clos_2291"/>
<evidence type="ECO:0000256" key="13">
    <source>
        <dbReference type="ARBA" id="ARBA00023204"/>
    </source>
</evidence>
<evidence type="ECO:0000256" key="1">
    <source>
        <dbReference type="ARBA" id="ARBA00000843"/>
    </source>
</evidence>
<feature type="domain" description="Nudix hydrolase" evidence="15">
    <location>
        <begin position="42"/>
        <end position="181"/>
    </location>
</feature>
<keyword evidence="11" id="KW-0408">Iron</keyword>
<evidence type="ECO:0000256" key="3">
    <source>
        <dbReference type="ARBA" id="ARBA00002933"/>
    </source>
</evidence>
<dbReference type="CDD" id="cd00056">
    <property type="entry name" value="ENDO3c"/>
    <property type="match status" value="1"/>
</dbReference>